<dbReference type="EMBL" id="DS268112">
    <property type="protein sequence ID" value="KMM69874.1"/>
    <property type="molecule type" value="Genomic_DNA"/>
</dbReference>
<accession>A0A0J6FLW9</accession>
<evidence type="ECO:0000313" key="2">
    <source>
        <dbReference type="EMBL" id="KMM69874.1"/>
    </source>
</evidence>
<feature type="compositionally biased region" description="Polar residues" evidence="1">
    <location>
        <begin position="118"/>
        <end position="127"/>
    </location>
</feature>
<name>A0A0J6FLW9_COCPO</name>
<feature type="compositionally biased region" description="Low complexity" evidence="1">
    <location>
        <begin position="284"/>
        <end position="293"/>
    </location>
</feature>
<reference evidence="3" key="2">
    <citation type="journal article" date="2009" name="Genome Res.">
        <title>Comparative genomic analyses of the human fungal pathogens Coccidioides and their relatives.</title>
        <authorList>
            <person name="Sharpton T.J."/>
            <person name="Stajich J.E."/>
            <person name="Rounsley S.D."/>
            <person name="Gardner M.J."/>
            <person name="Wortman J.R."/>
            <person name="Jordar V.S."/>
            <person name="Maiti R."/>
            <person name="Kodira C.D."/>
            <person name="Neafsey D.E."/>
            <person name="Zeng Q."/>
            <person name="Hung C.-Y."/>
            <person name="McMahan C."/>
            <person name="Muszewska A."/>
            <person name="Grynberg M."/>
            <person name="Mandel M.A."/>
            <person name="Kellner E.M."/>
            <person name="Barker B.M."/>
            <person name="Galgiani J.N."/>
            <person name="Orbach M.J."/>
            <person name="Kirkland T.N."/>
            <person name="Cole G.T."/>
            <person name="Henn M.R."/>
            <person name="Birren B.W."/>
            <person name="Taylor J.W."/>
        </authorList>
    </citation>
    <scope>NUCLEOTIDE SEQUENCE [LARGE SCALE GENOMIC DNA]</scope>
    <source>
        <strain evidence="3">RMSCC 3488</strain>
    </source>
</reference>
<organism evidence="2 3">
    <name type="scientific">Coccidioides posadasii RMSCC 3488</name>
    <dbReference type="NCBI Taxonomy" id="454284"/>
    <lineage>
        <taxon>Eukaryota</taxon>
        <taxon>Fungi</taxon>
        <taxon>Dikarya</taxon>
        <taxon>Ascomycota</taxon>
        <taxon>Pezizomycotina</taxon>
        <taxon>Eurotiomycetes</taxon>
        <taxon>Eurotiomycetidae</taxon>
        <taxon>Onygenales</taxon>
        <taxon>Onygenaceae</taxon>
        <taxon>Coccidioides</taxon>
    </lineage>
</organism>
<protein>
    <submittedName>
        <fullName evidence="2">Uncharacterized protein</fullName>
    </submittedName>
</protein>
<reference evidence="3" key="3">
    <citation type="journal article" date="2010" name="Genome Res.">
        <title>Population genomic sequencing of Coccidioides fungi reveals recent hybridization and transposon control.</title>
        <authorList>
            <person name="Neafsey D.E."/>
            <person name="Barker B.M."/>
            <person name="Sharpton T.J."/>
            <person name="Stajich J.E."/>
            <person name="Park D.J."/>
            <person name="Whiston E."/>
            <person name="Hung C.-Y."/>
            <person name="McMahan C."/>
            <person name="White J."/>
            <person name="Sykes S."/>
            <person name="Heiman D."/>
            <person name="Young S."/>
            <person name="Zeng Q."/>
            <person name="Abouelleil A."/>
            <person name="Aftuck L."/>
            <person name="Bessette D."/>
            <person name="Brown A."/>
            <person name="FitzGerald M."/>
            <person name="Lui A."/>
            <person name="Macdonald J.P."/>
            <person name="Priest M."/>
            <person name="Orbach M.J."/>
            <person name="Galgiani J.N."/>
            <person name="Kirkland T.N."/>
            <person name="Cole G.T."/>
            <person name="Birren B.W."/>
            <person name="Henn M.R."/>
            <person name="Taylor J.W."/>
            <person name="Rounsley S.D."/>
        </authorList>
    </citation>
    <scope>NUCLEOTIDE SEQUENCE [LARGE SCALE GENOMIC DNA]</scope>
    <source>
        <strain evidence="3">RMSCC 3488</strain>
    </source>
</reference>
<evidence type="ECO:0000256" key="1">
    <source>
        <dbReference type="SAM" id="MobiDB-lite"/>
    </source>
</evidence>
<feature type="compositionally biased region" description="Polar residues" evidence="1">
    <location>
        <begin position="267"/>
        <end position="281"/>
    </location>
</feature>
<sequence>MLNPSAKRHREDEHAETDEPHARAMQQKKVGWASGTFQLASFTVYSIPPPSSDRVRPGPPFPPSSTLTPAESSDDDPMQDGDRDLSQNRHLDLHAQAFSSMRTPCAESDSDFEMADSQPRSATTQPLWSAGSGPSRPECNLESPIPSFLLNRSLSVSGGRTATPIFSHFTSNMNTDSMMRDATLFPAEPQVPHTSQPVPTDEAGWWRPRRLPSPISEDETLVNPADPDDNLVSRPDQAGTFSGPYNPSTPLISVTPVQNDVPPSGSLRDQPQNPMQASQDTNLEHLPLPLENNSADNNDHLTAPPARPAFNSSNRSQVRPLPKRTIAMGFRADCEKCRQRVPGHYSHIIITK</sequence>
<feature type="region of interest" description="Disordered" evidence="1">
    <location>
        <begin position="44"/>
        <end position="138"/>
    </location>
</feature>
<dbReference type="OrthoDB" id="2446291at2759"/>
<dbReference type="Proteomes" id="UP000054567">
    <property type="component" value="Unassembled WGS sequence"/>
</dbReference>
<feature type="compositionally biased region" description="Basic and acidic residues" evidence="1">
    <location>
        <begin position="80"/>
        <end position="93"/>
    </location>
</feature>
<dbReference type="VEuPathDB" id="FungiDB:CPAG_06187"/>
<dbReference type="AlphaFoldDB" id="A0A0J6FLW9"/>
<evidence type="ECO:0000313" key="3">
    <source>
        <dbReference type="Proteomes" id="UP000054567"/>
    </source>
</evidence>
<feature type="region of interest" description="Disordered" evidence="1">
    <location>
        <begin position="1"/>
        <end position="29"/>
    </location>
</feature>
<reference evidence="2 3" key="1">
    <citation type="submission" date="2007-06" db="EMBL/GenBank/DDBJ databases">
        <title>The Genome Sequence of Coccidioides posadasii RMSCC_3488.</title>
        <authorList>
            <consortium name="Coccidioides Genome Resources Consortium"/>
            <consortium name="The Broad Institute Genome Sequencing Platform"/>
            <person name="Henn M.R."/>
            <person name="Sykes S."/>
            <person name="Young S."/>
            <person name="Jaffe D."/>
            <person name="Berlin A."/>
            <person name="Alvarez P."/>
            <person name="Butler J."/>
            <person name="Gnerre S."/>
            <person name="Grabherr M."/>
            <person name="Mauceli E."/>
            <person name="Brockman W."/>
            <person name="Kodira C."/>
            <person name="Alvarado L."/>
            <person name="Zeng Q."/>
            <person name="Crawford M."/>
            <person name="Antoine C."/>
            <person name="Devon K."/>
            <person name="Galgiani J."/>
            <person name="Orsborn K."/>
            <person name="Lewis M.L."/>
            <person name="Nusbaum C."/>
            <person name="Galagan J."/>
            <person name="Birren B."/>
        </authorList>
    </citation>
    <scope>NUCLEOTIDE SEQUENCE [LARGE SCALE GENOMIC DNA]</scope>
    <source>
        <strain evidence="2 3">RMSCC 3488</strain>
    </source>
</reference>
<feature type="compositionally biased region" description="Basic and acidic residues" evidence="1">
    <location>
        <begin position="9"/>
        <end position="22"/>
    </location>
</feature>
<feature type="compositionally biased region" description="Polar residues" evidence="1">
    <location>
        <begin position="239"/>
        <end position="258"/>
    </location>
</feature>
<gene>
    <name evidence="2" type="ORF">CPAG_06187</name>
</gene>
<feature type="region of interest" description="Disordered" evidence="1">
    <location>
        <begin position="188"/>
        <end position="320"/>
    </location>
</feature>
<feature type="compositionally biased region" description="Pro residues" evidence="1">
    <location>
        <begin position="47"/>
        <end position="63"/>
    </location>
</feature>
<proteinExistence type="predicted"/>